<accession>A0AAN9TD49</accession>
<feature type="domain" description="AB hydrolase-1" evidence="3">
    <location>
        <begin position="43"/>
        <end position="182"/>
    </location>
</feature>
<reference evidence="4 5" key="1">
    <citation type="submission" date="2024-03" db="EMBL/GenBank/DDBJ databases">
        <title>Adaptation during the transition from Ophiocordyceps entomopathogen to insect associate is accompanied by gene loss and intensified selection.</title>
        <authorList>
            <person name="Ward C.M."/>
            <person name="Onetto C.A."/>
            <person name="Borneman A.R."/>
        </authorList>
    </citation>
    <scope>NUCLEOTIDE SEQUENCE [LARGE SCALE GENOMIC DNA]</scope>
    <source>
        <strain evidence="4">AWRI1</strain>
        <tissue evidence="4">Single Adult Female</tissue>
    </source>
</reference>
<dbReference type="Proteomes" id="UP001367676">
    <property type="component" value="Unassembled WGS sequence"/>
</dbReference>
<dbReference type="AlphaFoldDB" id="A0AAN9TD49"/>
<evidence type="ECO:0000256" key="1">
    <source>
        <dbReference type="ARBA" id="ARBA00022963"/>
    </source>
</evidence>
<keyword evidence="5" id="KW-1185">Reference proteome</keyword>
<evidence type="ECO:0000259" key="3">
    <source>
        <dbReference type="Pfam" id="PF00561"/>
    </source>
</evidence>
<name>A0AAN9TD49_9HEMI</name>
<dbReference type="Pfam" id="PF00561">
    <property type="entry name" value="Abhydrolase_1"/>
    <property type="match status" value="1"/>
</dbReference>
<dbReference type="InterPro" id="IPR000073">
    <property type="entry name" value="AB_hydrolase_1"/>
</dbReference>
<evidence type="ECO:0000313" key="5">
    <source>
        <dbReference type="Proteomes" id="UP001367676"/>
    </source>
</evidence>
<protein>
    <recommendedName>
        <fullName evidence="3">AB hydrolase-1 domain-containing protein</fullName>
    </recommendedName>
</protein>
<dbReference type="SUPFAM" id="SSF53474">
    <property type="entry name" value="alpha/beta-Hydrolases"/>
    <property type="match status" value="1"/>
</dbReference>
<dbReference type="InterPro" id="IPR029058">
    <property type="entry name" value="AB_hydrolase_fold"/>
</dbReference>
<keyword evidence="1" id="KW-0442">Lipid degradation</keyword>
<organism evidence="4 5">
    <name type="scientific">Parthenolecanium corni</name>
    <dbReference type="NCBI Taxonomy" id="536013"/>
    <lineage>
        <taxon>Eukaryota</taxon>
        <taxon>Metazoa</taxon>
        <taxon>Ecdysozoa</taxon>
        <taxon>Arthropoda</taxon>
        <taxon>Hexapoda</taxon>
        <taxon>Insecta</taxon>
        <taxon>Pterygota</taxon>
        <taxon>Neoptera</taxon>
        <taxon>Paraneoptera</taxon>
        <taxon>Hemiptera</taxon>
        <taxon>Sternorrhyncha</taxon>
        <taxon>Coccoidea</taxon>
        <taxon>Coccidae</taxon>
        <taxon>Parthenolecanium</taxon>
    </lineage>
</organism>
<evidence type="ECO:0000256" key="2">
    <source>
        <dbReference type="ARBA" id="ARBA00023098"/>
    </source>
</evidence>
<evidence type="ECO:0000313" key="4">
    <source>
        <dbReference type="EMBL" id="KAK7584098.1"/>
    </source>
</evidence>
<comment type="caution">
    <text evidence="4">The sequence shown here is derived from an EMBL/GenBank/DDBJ whole genome shotgun (WGS) entry which is preliminary data.</text>
</comment>
<gene>
    <name evidence="4" type="ORF">V9T40_005061</name>
</gene>
<dbReference type="GO" id="GO:0016042">
    <property type="term" value="P:lipid catabolic process"/>
    <property type="evidence" value="ECO:0007669"/>
    <property type="project" value="UniProtKB-KW"/>
</dbReference>
<dbReference type="EMBL" id="JBBCAQ010000032">
    <property type="protein sequence ID" value="KAK7584098.1"/>
    <property type="molecule type" value="Genomic_DNA"/>
</dbReference>
<sequence>MSLLLLVKSDYIEYYGYTAEHHNVISPDGYLLSVFRIPSEGSPILFQHGLLLASDSWVLQGPEYDLAFLLADKGYDIWIGDNRGNTFSRSHLRLSPKSSKFWNFSFYEMGFYDMPSVIDYILQVTKTEKVDIIGHSIGATSAFVMFSTQPEYNEKVRSLLAIAPGVFFNSSIQSNVQQILKRYEPYLKKPAIDYARAVPRGVSYKTLIHLSQLSHSGKLSHFDYGPKTNIGVYGSREPPEFNLTLVTVPVALLFSDGDVHVSSQDVALLKLQLPNVVASYHIEKPTFNHMDFIWGSQAREEAYEFIMEVFNHLDGENLDV</sequence>
<dbReference type="Gene3D" id="3.40.50.1820">
    <property type="entry name" value="alpha/beta hydrolase"/>
    <property type="match status" value="2"/>
</dbReference>
<dbReference type="PANTHER" id="PTHR11005">
    <property type="entry name" value="LYSOSOMAL ACID LIPASE-RELATED"/>
    <property type="match status" value="1"/>
</dbReference>
<proteinExistence type="predicted"/>
<keyword evidence="2" id="KW-0443">Lipid metabolism</keyword>